<dbReference type="PANTHER" id="PTHR12640:SF0">
    <property type="entry name" value="DOLICHYL-DIPHOSPHOOLIGOSACCHARIDE--PROTEIN GLYCOSYLTRANSFERASE SUBUNIT 2"/>
    <property type="match status" value="1"/>
</dbReference>
<name>A0A7I4XVM3_HAECO</name>
<evidence type="ECO:0000313" key="18">
    <source>
        <dbReference type="WBParaSite" id="HCON_00017260-00001"/>
    </source>
</evidence>
<dbReference type="UniPathway" id="UPA00378"/>
<evidence type="ECO:0000256" key="2">
    <source>
        <dbReference type="ARBA" id="ARBA00004477"/>
    </source>
</evidence>
<keyword evidence="8" id="KW-0256">Endoplasmic reticulum</keyword>
<dbReference type="InterPro" id="IPR056790">
    <property type="entry name" value="Ribophorin_II_C"/>
</dbReference>
<evidence type="ECO:0000256" key="13">
    <source>
        <dbReference type="SAM" id="MobiDB-lite"/>
    </source>
</evidence>
<evidence type="ECO:0000256" key="4">
    <source>
        <dbReference type="ARBA" id="ARBA00009038"/>
    </source>
</evidence>
<evidence type="ECO:0000313" key="17">
    <source>
        <dbReference type="Proteomes" id="UP000025227"/>
    </source>
</evidence>
<feature type="compositionally biased region" description="Polar residues" evidence="13">
    <location>
        <begin position="36"/>
        <end position="56"/>
    </location>
</feature>
<feature type="domain" description="Ribophorin II third" evidence="15">
    <location>
        <begin position="103"/>
        <end position="226"/>
    </location>
</feature>
<keyword evidence="10 14" id="KW-0472">Membrane</keyword>
<dbReference type="WBParaSite" id="HCON_00017260-00001">
    <property type="protein sequence ID" value="HCON_00017260-00001"/>
    <property type="gene ID" value="HCON_00017260"/>
</dbReference>
<evidence type="ECO:0000259" key="16">
    <source>
        <dbReference type="Pfam" id="PF25147"/>
    </source>
</evidence>
<dbReference type="Pfam" id="PF23860">
    <property type="entry name" value="Ribophorin_II_3rd"/>
    <property type="match status" value="1"/>
</dbReference>
<dbReference type="InterPro" id="IPR008814">
    <property type="entry name" value="Swp1"/>
</dbReference>
<dbReference type="OrthoDB" id="432292at2759"/>
<dbReference type="InterPro" id="IPR055374">
    <property type="entry name" value="Ribophorin_II_3rd"/>
</dbReference>
<evidence type="ECO:0000256" key="14">
    <source>
        <dbReference type="SAM" id="Phobius"/>
    </source>
</evidence>
<dbReference type="Pfam" id="PF25147">
    <property type="entry name" value="Ribophorin_II_C"/>
    <property type="match status" value="1"/>
</dbReference>
<evidence type="ECO:0000256" key="9">
    <source>
        <dbReference type="ARBA" id="ARBA00022989"/>
    </source>
</evidence>
<dbReference type="GO" id="GO:0006487">
    <property type="term" value="P:protein N-linked glycosylation"/>
    <property type="evidence" value="ECO:0007669"/>
    <property type="project" value="TreeGrafter"/>
</dbReference>
<evidence type="ECO:0000259" key="15">
    <source>
        <dbReference type="Pfam" id="PF23860"/>
    </source>
</evidence>
<keyword evidence="6 14" id="KW-0812">Transmembrane</keyword>
<feature type="transmembrane region" description="Helical" evidence="14">
    <location>
        <begin position="304"/>
        <end position="330"/>
    </location>
</feature>
<evidence type="ECO:0000256" key="7">
    <source>
        <dbReference type="ARBA" id="ARBA00022729"/>
    </source>
</evidence>
<dbReference type="GO" id="GO:0008250">
    <property type="term" value="C:oligosaccharyltransferase complex"/>
    <property type="evidence" value="ECO:0007669"/>
    <property type="project" value="InterPro"/>
</dbReference>
<accession>A0A7I4XVM3</accession>
<comment type="subcellular location">
    <subcellularLocation>
        <location evidence="2">Endoplasmic reticulum membrane</location>
        <topology evidence="2">Multi-pass membrane protein</topology>
    </subcellularLocation>
</comment>
<keyword evidence="17" id="KW-1185">Reference proteome</keyword>
<evidence type="ECO:0000256" key="12">
    <source>
        <dbReference type="ARBA" id="ARBA00032139"/>
    </source>
</evidence>
<dbReference type="OMA" id="VFFMYYT"/>
<reference evidence="18" key="1">
    <citation type="submission" date="2020-12" db="UniProtKB">
        <authorList>
            <consortium name="WormBaseParasite"/>
        </authorList>
    </citation>
    <scope>IDENTIFICATION</scope>
    <source>
        <strain evidence="18">MHco3</strain>
    </source>
</reference>
<feature type="region of interest" description="Disordered" evidence="13">
    <location>
        <begin position="36"/>
        <end position="65"/>
    </location>
</feature>
<evidence type="ECO:0000256" key="1">
    <source>
        <dbReference type="ARBA" id="ARBA00002791"/>
    </source>
</evidence>
<comment type="pathway">
    <text evidence="3">Protein modification; protein glycosylation.</text>
</comment>
<evidence type="ECO:0000256" key="11">
    <source>
        <dbReference type="ARBA" id="ARBA00030078"/>
    </source>
</evidence>
<evidence type="ECO:0000256" key="3">
    <source>
        <dbReference type="ARBA" id="ARBA00004922"/>
    </source>
</evidence>
<organism evidence="17 18">
    <name type="scientific">Haemonchus contortus</name>
    <name type="common">Barber pole worm</name>
    <dbReference type="NCBI Taxonomy" id="6289"/>
    <lineage>
        <taxon>Eukaryota</taxon>
        <taxon>Metazoa</taxon>
        <taxon>Ecdysozoa</taxon>
        <taxon>Nematoda</taxon>
        <taxon>Chromadorea</taxon>
        <taxon>Rhabditida</taxon>
        <taxon>Rhabditina</taxon>
        <taxon>Rhabditomorpha</taxon>
        <taxon>Strongyloidea</taxon>
        <taxon>Trichostrongylidae</taxon>
        <taxon>Haemonchus</taxon>
    </lineage>
</organism>
<feature type="transmembrane region" description="Helical" evidence="14">
    <location>
        <begin position="271"/>
        <end position="292"/>
    </location>
</feature>
<keyword evidence="9 14" id="KW-1133">Transmembrane helix</keyword>
<feature type="domain" description="Ribophorin II C-terminal" evidence="16">
    <location>
        <begin position="257"/>
        <end position="320"/>
    </location>
</feature>
<comment type="similarity">
    <text evidence="4">Belongs to the SWP1 family.</text>
</comment>
<keyword evidence="7" id="KW-0732">Signal</keyword>
<proteinExistence type="inferred from homology"/>
<comment type="function">
    <text evidence="1">Subunit of the oligosaccharyl transferase (OST) complex that catalyzes the initial transfer of a defined glycan (Glc(3)Man(9)GlcNAc(2) in eukaryotes) from the lipid carrier dolichol-pyrophosphate to an asparagine residue within an Asn-X-Ser/Thr consensus motif in nascent polypeptide chains, the first step in protein N-glycosylation. N-glycosylation occurs cotranslationally and the complex associates with the Sec61 complex at the channel-forming translocon complex that mediates protein translocation across the endoplasmic reticulum (ER). All subunits are required for a maximal enzyme activity.</text>
</comment>
<evidence type="ECO:0000256" key="6">
    <source>
        <dbReference type="ARBA" id="ARBA00022692"/>
    </source>
</evidence>
<dbReference type="PANTHER" id="PTHR12640">
    <property type="entry name" value="RIBOPHORIN II"/>
    <property type="match status" value="1"/>
</dbReference>
<dbReference type="AlphaFoldDB" id="A0A7I4XVM3"/>
<protein>
    <recommendedName>
        <fullName evidence="5">Dolichyl-diphosphooligosaccharide--protein glycosyltransferase subunit 2</fullName>
    </recommendedName>
    <alternativeName>
        <fullName evidence="12">Ribophorin II</fullName>
    </alternativeName>
    <alternativeName>
        <fullName evidence="11">Ribophorin-2</fullName>
    </alternativeName>
</protein>
<sequence>MIYRMESIVIAVCNVAMFGLLVSVSGVRIDITPQGGSSPVMGNSPLTPSQASSVPFSFSPDKEPDSPGFYNVNVKVESQDERHVGLTSSSTTLKSFDEVMVEDFKVGALEKDDVVSGANLVSVAQFSKYEKVIAADSTKRLYMSFSVKSKVSRRLVQPHQAFILFKHVNGGEVFYTADVQTGGKYLVDIDLARAHKDFEGVSGKYTAYLIIGDATIRTSLNWPFAEFMLTLPPTPVEVVPKSQRINYDKLPEIEHIFRLPEKRPSTVVSDAFTLICLSPLLLLLVLWLRIGVNIGNMPLNGWTLLFHGSLAGHSDVLVIYVFLTAGLLHYSHCISCSGSS</sequence>
<dbReference type="Proteomes" id="UP000025227">
    <property type="component" value="Unplaced"/>
</dbReference>
<evidence type="ECO:0000256" key="8">
    <source>
        <dbReference type="ARBA" id="ARBA00022824"/>
    </source>
</evidence>
<evidence type="ECO:0000256" key="5">
    <source>
        <dbReference type="ARBA" id="ARBA00017612"/>
    </source>
</evidence>
<evidence type="ECO:0000256" key="10">
    <source>
        <dbReference type="ARBA" id="ARBA00023136"/>
    </source>
</evidence>